<dbReference type="GO" id="GO:0004122">
    <property type="term" value="F:cystathionine beta-synthase activity"/>
    <property type="evidence" value="ECO:0007669"/>
    <property type="project" value="UniProtKB-EC"/>
</dbReference>
<dbReference type="EMBL" id="HG710264">
    <property type="protein sequence ID" value="CDJ46026.1"/>
    <property type="molecule type" value="Genomic_DNA"/>
</dbReference>
<evidence type="ECO:0000256" key="6">
    <source>
        <dbReference type="ARBA" id="ARBA00047490"/>
    </source>
</evidence>
<dbReference type="VEuPathDB" id="ToxoDB:EBH_0010620"/>
<evidence type="ECO:0000256" key="5">
    <source>
        <dbReference type="ARBA" id="ARBA00022898"/>
    </source>
</evidence>
<evidence type="ECO:0000313" key="10">
    <source>
        <dbReference type="Proteomes" id="UP000030750"/>
    </source>
</evidence>
<dbReference type="InterPro" id="IPR001926">
    <property type="entry name" value="TrpB-like_PALP"/>
</dbReference>
<dbReference type="Gene3D" id="3.40.50.1100">
    <property type="match status" value="2"/>
</dbReference>
<comment type="similarity">
    <text evidence="3">Belongs to the cysteine synthase/cystathionine beta-synthase family.</text>
</comment>
<comment type="catalytic activity">
    <reaction evidence="6">
        <text>L-homocysteine + L-serine = L,L-cystathionine + H2O</text>
        <dbReference type="Rhea" id="RHEA:10112"/>
        <dbReference type="ChEBI" id="CHEBI:15377"/>
        <dbReference type="ChEBI" id="CHEBI:33384"/>
        <dbReference type="ChEBI" id="CHEBI:58161"/>
        <dbReference type="ChEBI" id="CHEBI:58199"/>
        <dbReference type="EC" id="4.2.1.22"/>
    </reaction>
</comment>
<comment type="cofactor">
    <cofactor evidence="1">
        <name>pyridoxal 5'-phosphate</name>
        <dbReference type="ChEBI" id="CHEBI:597326"/>
    </cofactor>
</comment>
<gene>
    <name evidence="9" type="ORF">EBH_0010620</name>
</gene>
<proteinExistence type="inferred from homology"/>
<comment type="pathway">
    <text evidence="2">Amino-acid biosynthesis; L-cysteine biosynthesis; L-cysteine from L-homocysteine and L-serine: step 1/2.</text>
</comment>
<dbReference type="Pfam" id="PF00291">
    <property type="entry name" value="PALP"/>
    <property type="match status" value="1"/>
</dbReference>
<dbReference type="InterPro" id="IPR046342">
    <property type="entry name" value="CBS_dom_sf"/>
</dbReference>
<sequence length="631" mass="67090">MAPESSQPVIISGSRILTELARLLLDPKSDIERALHVIRIENKEVRIPKYDTFHHQGWDGFFSLTDARNGSLQGSHMCRNGNSNGSQSSSGTSGEESTRFRLPLEAIDKLFSPPAAFFQGHLARELPSVVEAIGCTPLIRLSRVAQAVGLSCQLLGKCEFMSAGGSTKDRIARGMILAAEAAGHLAPGAALIEPTSGNTGIGLAMVSAVKGYRSVAVMPMKMSAEKHRTMKALGSTILRTPTAAAWDDQNSHIALSLRLRETLENQHRGAGGFASKVNGHLAQPGACSLQQRVACILDQYRNPANPLSHFFGTGAELVAQAGGKLDMVVICAGTGGSLTGVGRRVKAELPNCLVVGVDPEGSVLANPANATVKPYVVEGIGYDFVPTVLDRETADLWVKTTDEESLLCSRLLLKREGLLVGGSSGAAFAGAIKAIEHFGWTNDTTKRVAFILPDSSRNYTSKFVSDEWMVSKGFLDSSVLERQYNEYEHLSLQSLQLPPLSFISSTASVTEAAVALLQATQPLLAVVKPEALAEAKERGGVAAPALVGIVTSQTLLKALGDASSSSQLNDVVDTDIPVFSRTGTSLARIAQALELHPFVLVQSEGGIINGTIDVRRLLETFINSQQNAKSS</sequence>
<keyword evidence="10" id="KW-1185">Reference proteome</keyword>
<name>U6L796_9EIME</name>
<dbReference type="Gene3D" id="3.10.580.10">
    <property type="entry name" value="CBS-domain"/>
    <property type="match status" value="1"/>
</dbReference>
<evidence type="ECO:0000256" key="7">
    <source>
        <dbReference type="SAM" id="MobiDB-lite"/>
    </source>
</evidence>
<dbReference type="CDD" id="cd01561">
    <property type="entry name" value="CBS_like"/>
    <property type="match status" value="1"/>
</dbReference>
<feature type="region of interest" description="Disordered" evidence="7">
    <location>
        <begin position="73"/>
        <end position="98"/>
    </location>
</feature>
<reference evidence="9" key="1">
    <citation type="submission" date="2013-10" db="EMBL/GenBank/DDBJ databases">
        <title>Genomic analysis of the causative agents of coccidiosis in chickens.</title>
        <authorList>
            <person name="Reid A.J."/>
            <person name="Blake D."/>
            <person name="Billington K."/>
            <person name="Browne H."/>
            <person name="Dunn M."/>
            <person name="Hung S."/>
            <person name="Kawahara F."/>
            <person name="Miranda-Saavedra D."/>
            <person name="Mourier T."/>
            <person name="Nagra H."/>
            <person name="Otto T.D."/>
            <person name="Rawlings N."/>
            <person name="Sanchez A."/>
            <person name="Sanders M."/>
            <person name="Subramaniam C."/>
            <person name="Tay Y."/>
            <person name="Dear P."/>
            <person name="Doerig C."/>
            <person name="Gruber A."/>
            <person name="Parkinson J."/>
            <person name="Shirley M."/>
            <person name="Wan K.L."/>
            <person name="Berriman M."/>
            <person name="Tomley F."/>
            <person name="Pain A."/>
        </authorList>
    </citation>
    <scope>NUCLEOTIDE SEQUENCE [LARGE SCALE GENOMIC DNA]</scope>
    <source>
        <strain evidence="9">Houghton</strain>
    </source>
</reference>
<reference evidence="9" key="2">
    <citation type="submission" date="2013-10" db="EMBL/GenBank/DDBJ databases">
        <authorList>
            <person name="Aslett M."/>
        </authorList>
    </citation>
    <scope>NUCLEOTIDE SEQUENCE [LARGE SCALE GENOMIC DNA]</scope>
    <source>
        <strain evidence="9">Houghton</strain>
    </source>
</reference>
<evidence type="ECO:0000256" key="3">
    <source>
        <dbReference type="ARBA" id="ARBA00007103"/>
    </source>
</evidence>
<dbReference type="SUPFAM" id="SSF54631">
    <property type="entry name" value="CBS-domain pair"/>
    <property type="match status" value="1"/>
</dbReference>
<keyword evidence="5" id="KW-0663">Pyridoxal phosphate</keyword>
<evidence type="ECO:0000256" key="1">
    <source>
        <dbReference type="ARBA" id="ARBA00001933"/>
    </source>
</evidence>
<protein>
    <recommendedName>
        <fullName evidence="4">cystathionine beta-synthase</fullName>
        <ecNumber evidence="4">4.2.1.22</ecNumber>
    </recommendedName>
</protein>
<dbReference type="GO" id="GO:0044272">
    <property type="term" value="P:sulfur compound biosynthetic process"/>
    <property type="evidence" value="ECO:0007669"/>
    <property type="project" value="UniProtKB-ARBA"/>
</dbReference>
<dbReference type="InterPro" id="IPR050214">
    <property type="entry name" value="Cys_Synth/Cystath_Beta-Synth"/>
</dbReference>
<organism evidence="9 10">
    <name type="scientific">Eimeria brunetti</name>
    <dbReference type="NCBI Taxonomy" id="51314"/>
    <lineage>
        <taxon>Eukaryota</taxon>
        <taxon>Sar</taxon>
        <taxon>Alveolata</taxon>
        <taxon>Apicomplexa</taxon>
        <taxon>Conoidasida</taxon>
        <taxon>Coccidia</taxon>
        <taxon>Eucoccidiorida</taxon>
        <taxon>Eimeriorina</taxon>
        <taxon>Eimeriidae</taxon>
        <taxon>Eimeria</taxon>
    </lineage>
</organism>
<feature type="domain" description="Tryptophan synthase beta chain-like PALP" evidence="8">
    <location>
        <begin position="131"/>
        <end position="454"/>
    </location>
</feature>
<dbReference type="AlphaFoldDB" id="U6L796"/>
<accession>U6L796</accession>
<dbReference type="GO" id="GO:0009069">
    <property type="term" value="P:serine family amino acid metabolic process"/>
    <property type="evidence" value="ECO:0007669"/>
    <property type="project" value="UniProtKB-ARBA"/>
</dbReference>
<evidence type="ECO:0000256" key="4">
    <source>
        <dbReference type="ARBA" id="ARBA00012041"/>
    </source>
</evidence>
<dbReference type="InterPro" id="IPR036052">
    <property type="entry name" value="TrpB-like_PALP_sf"/>
</dbReference>
<dbReference type="PANTHER" id="PTHR10314">
    <property type="entry name" value="CYSTATHIONINE BETA-SYNTHASE"/>
    <property type="match status" value="1"/>
</dbReference>
<dbReference type="Proteomes" id="UP000030750">
    <property type="component" value="Unassembled WGS sequence"/>
</dbReference>
<dbReference type="SUPFAM" id="SSF53686">
    <property type="entry name" value="Tryptophan synthase beta subunit-like PLP-dependent enzymes"/>
    <property type="match status" value="1"/>
</dbReference>
<evidence type="ECO:0000313" key="9">
    <source>
        <dbReference type="EMBL" id="CDJ46026.1"/>
    </source>
</evidence>
<dbReference type="OrthoDB" id="10259545at2759"/>
<dbReference type="FunFam" id="3.40.50.1100:FF:000003">
    <property type="entry name" value="Cystathionine beta-synthase"/>
    <property type="match status" value="1"/>
</dbReference>
<dbReference type="GO" id="GO:0006534">
    <property type="term" value="P:cysteine metabolic process"/>
    <property type="evidence" value="ECO:0007669"/>
    <property type="project" value="UniProtKB-ARBA"/>
</dbReference>
<evidence type="ECO:0000259" key="8">
    <source>
        <dbReference type="Pfam" id="PF00291"/>
    </source>
</evidence>
<evidence type="ECO:0000256" key="2">
    <source>
        <dbReference type="ARBA" id="ARBA00005003"/>
    </source>
</evidence>
<dbReference type="FunFam" id="3.40.50.1100:FF:000118">
    <property type="entry name" value="Related to CYS4-cystathionine beta-synthase"/>
    <property type="match status" value="1"/>
</dbReference>
<feature type="compositionally biased region" description="Low complexity" evidence="7">
    <location>
        <begin position="80"/>
        <end position="95"/>
    </location>
</feature>
<dbReference type="EC" id="4.2.1.22" evidence="4"/>